<evidence type="ECO:0000256" key="2">
    <source>
        <dbReference type="SAM" id="Phobius"/>
    </source>
</evidence>
<sequence length="172" mass="18779">MRGLLLNLSMWDSSQNFHCAAANSTASSFTGNIDLCSEPLLPCNPSHPSLSPSPSAQKPPNPFHNKSKKLLTLAIIVISIGSALFLLLLLIILIFCLKRTQKTKSLKTASPYSTVMLLTSTFCPGVVETTPSRTQMDLMNLPNSDQAPSLIYRSQKEGRNKQMGRETKGLSE</sequence>
<keyword evidence="2" id="KW-1133">Transmembrane helix</keyword>
<dbReference type="AlphaFoldDB" id="A0ABC8TSA6"/>
<proteinExistence type="predicted"/>
<name>A0ABC8TSA6_9AQUA</name>
<dbReference type="EMBL" id="CAUOFW020005358">
    <property type="protein sequence ID" value="CAK9169739.1"/>
    <property type="molecule type" value="Genomic_DNA"/>
</dbReference>
<evidence type="ECO:0000256" key="1">
    <source>
        <dbReference type="SAM" id="MobiDB-lite"/>
    </source>
</evidence>
<keyword evidence="4" id="KW-1185">Reference proteome</keyword>
<feature type="transmembrane region" description="Helical" evidence="2">
    <location>
        <begin position="70"/>
        <end position="97"/>
    </location>
</feature>
<keyword evidence="2" id="KW-0812">Transmembrane</keyword>
<feature type="region of interest" description="Disordered" evidence="1">
    <location>
        <begin position="151"/>
        <end position="172"/>
    </location>
</feature>
<keyword evidence="2" id="KW-0472">Membrane</keyword>
<evidence type="ECO:0000313" key="3">
    <source>
        <dbReference type="EMBL" id="CAK9169739.1"/>
    </source>
</evidence>
<reference evidence="3 4" key="1">
    <citation type="submission" date="2024-02" db="EMBL/GenBank/DDBJ databases">
        <authorList>
            <person name="Vignale AGUSTIN F."/>
            <person name="Sosa J E."/>
            <person name="Modenutti C."/>
        </authorList>
    </citation>
    <scope>NUCLEOTIDE SEQUENCE [LARGE SCALE GENOMIC DNA]</scope>
</reference>
<dbReference type="Proteomes" id="UP001642360">
    <property type="component" value="Unassembled WGS sequence"/>
</dbReference>
<comment type="caution">
    <text evidence="3">The sequence shown here is derived from an EMBL/GenBank/DDBJ whole genome shotgun (WGS) entry which is preliminary data.</text>
</comment>
<protein>
    <submittedName>
        <fullName evidence="3">Uncharacterized protein</fullName>
    </submittedName>
</protein>
<feature type="compositionally biased region" description="Basic and acidic residues" evidence="1">
    <location>
        <begin position="154"/>
        <end position="172"/>
    </location>
</feature>
<organism evidence="3 4">
    <name type="scientific">Ilex paraguariensis</name>
    <name type="common">yerba mate</name>
    <dbReference type="NCBI Taxonomy" id="185542"/>
    <lineage>
        <taxon>Eukaryota</taxon>
        <taxon>Viridiplantae</taxon>
        <taxon>Streptophyta</taxon>
        <taxon>Embryophyta</taxon>
        <taxon>Tracheophyta</taxon>
        <taxon>Spermatophyta</taxon>
        <taxon>Magnoliopsida</taxon>
        <taxon>eudicotyledons</taxon>
        <taxon>Gunneridae</taxon>
        <taxon>Pentapetalae</taxon>
        <taxon>asterids</taxon>
        <taxon>campanulids</taxon>
        <taxon>Aquifoliales</taxon>
        <taxon>Aquifoliaceae</taxon>
        <taxon>Ilex</taxon>
    </lineage>
</organism>
<accession>A0ABC8TSA6</accession>
<evidence type="ECO:0000313" key="4">
    <source>
        <dbReference type="Proteomes" id="UP001642360"/>
    </source>
</evidence>
<gene>
    <name evidence="3" type="ORF">ILEXP_LOCUS39212</name>
</gene>